<accession>A0ABT6S214</accession>
<evidence type="ECO:0000313" key="2">
    <source>
        <dbReference type="EMBL" id="MDI3390038.1"/>
    </source>
</evidence>
<dbReference type="RefSeq" id="WP_282516517.1">
    <property type="nucleotide sequence ID" value="NZ_JASCIR010000037.1"/>
</dbReference>
<evidence type="ECO:0000313" key="3">
    <source>
        <dbReference type="Proteomes" id="UP001224661"/>
    </source>
</evidence>
<comment type="caution">
    <text evidence="2">The sequence shown here is derived from an EMBL/GenBank/DDBJ whole genome shotgun (WGS) entry which is preliminary data.</text>
</comment>
<organism evidence="2 3">
    <name type="scientific">Streptomyces solicavernae</name>
    <dbReference type="NCBI Taxonomy" id="3043614"/>
    <lineage>
        <taxon>Bacteria</taxon>
        <taxon>Bacillati</taxon>
        <taxon>Actinomycetota</taxon>
        <taxon>Actinomycetes</taxon>
        <taxon>Kitasatosporales</taxon>
        <taxon>Streptomycetaceae</taxon>
        <taxon>Streptomyces</taxon>
    </lineage>
</organism>
<dbReference type="Proteomes" id="UP001224661">
    <property type="component" value="Unassembled WGS sequence"/>
</dbReference>
<evidence type="ECO:0008006" key="4">
    <source>
        <dbReference type="Google" id="ProtNLM"/>
    </source>
</evidence>
<sequence length="83" mass="9697">MTTGDERRRQHRHRHKQRVLRGIDDELVADFDAATHRAGSDRSNITRQLWEWYVRRDGAELPQRPDTPPPPAAGGDRQEQTEK</sequence>
<gene>
    <name evidence="2" type="ORF">QIS99_28165</name>
</gene>
<name>A0ABT6S214_9ACTN</name>
<feature type="region of interest" description="Disordered" evidence="1">
    <location>
        <begin position="58"/>
        <end position="83"/>
    </location>
</feature>
<proteinExistence type="predicted"/>
<dbReference type="EMBL" id="JASCIR010000037">
    <property type="protein sequence ID" value="MDI3390038.1"/>
    <property type="molecule type" value="Genomic_DNA"/>
</dbReference>
<protein>
    <recommendedName>
        <fullName evidence="4">CopG family transcriptional regulator</fullName>
    </recommendedName>
</protein>
<evidence type="ECO:0000256" key="1">
    <source>
        <dbReference type="SAM" id="MobiDB-lite"/>
    </source>
</evidence>
<reference evidence="2 3" key="1">
    <citation type="submission" date="2023-05" db="EMBL/GenBank/DDBJ databases">
        <title>Draft genome sequence of Streptomyces sp. B-S-A8 isolated from a cave soil in Thailand.</title>
        <authorList>
            <person name="Chamroensaksri N."/>
            <person name="Muangham S."/>
        </authorList>
    </citation>
    <scope>NUCLEOTIDE SEQUENCE [LARGE SCALE GENOMIC DNA]</scope>
    <source>
        <strain evidence="2 3">B-S-A8</strain>
    </source>
</reference>
<keyword evidence="3" id="KW-1185">Reference proteome</keyword>